<reference evidence="2" key="1">
    <citation type="submission" date="2020-04" db="EMBL/GenBank/DDBJ databases">
        <authorList>
            <person name="Alioto T."/>
            <person name="Alioto T."/>
            <person name="Gomez Garrido J."/>
        </authorList>
    </citation>
    <scope>NUCLEOTIDE SEQUENCE</scope>
    <source>
        <strain evidence="2">A484AB</strain>
    </source>
</reference>
<gene>
    <name evidence="2" type="ORF">PACLA_8A037902</name>
</gene>
<dbReference type="EMBL" id="CACRXK020030550">
    <property type="protein sequence ID" value="CAB4042647.1"/>
    <property type="molecule type" value="Genomic_DNA"/>
</dbReference>
<keyword evidence="3" id="KW-1185">Reference proteome</keyword>
<dbReference type="AlphaFoldDB" id="A0A7D9KAE3"/>
<dbReference type="PANTHER" id="PTHR46289:SF19">
    <property type="entry name" value="ZINC FINGER MYM-TYPE CONTAINING 1"/>
    <property type="match status" value="1"/>
</dbReference>
<accession>A0A7D9KAE3</accession>
<dbReference type="PANTHER" id="PTHR46289">
    <property type="entry name" value="52 KDA REPRESSOR OF THE INHIBITOR OF THE PROTEIN KINASE-LIKE PROTEIN-RELATED"/>
    <property type="match status" value="1"/>
</dbReference>
<dbReference type="InterPro" id="IPR052958">
    <property type="entry name" value="IFN-induced_PKR_regulator"/>
</dbReference>
<name>A0A7D9KAE3_PARCT</name>
<feature type="domain" description="HAT C-terminal dimerisation" evidence="1">
    <location>
        <begin position="83"/>
        <end position="141"/>
    </location>
</feature>
<dbReference type="InterPro" id="IPR008906">
    <property type="entry name" value="HATC_C_dom"/>
</dbReference>
<dbReference type="OrthoDB" id="10054153at2759"/>
<sequence>MQKTDPSYGDLDNFIPNACITTPDSFEHVKHAADWFADDINADALELEMKLIRSSKMIKDILAKETKERKPSLVDLYRELLQEPECFPNLSKIIKIALTLPLTSASAERSFSKLKIIKNRLRSTMRQDRLESLMLMSVESDICRGLDIEGLVERFTNAAPRRWNLY</sequence>
<evidence type="ECO:0000313" key="3">
    <source>
        <dbReference type="Proteomes" id="UP001152795"/>
    </source>
</evidence>
<organism evidence="2 3">
    <name type="scientific">Paramuricea clavata</name>
    <name type="common">Red gorgonian</name>
    <name type="synonym">Violescent sea-whip</name>
    <dbReference type="NCBI Taxonomy" id="317549"/>
    <lineage>
        <taxon>Eukaryota</taxon>
        <taxon>Metazoa</taxon>
        <taxon>Cnidaria</taxon>
        <taxon>Anthozoa</taxon>
        <taxon>Octocorallia</taxon>
        <taxon>Malacalcyonacea</taxon>
        <taxon>Plexauridae</taxon>
        <taxon>Paramuricea</taxon>
    </lineage>
</organism>
<evidence type="ECO:0000313" key="2">
    <source>
        <dbReference type="EMBL" id="CAB4042647.1"/>
    </source>
</evidence>
<protein>
    <submittedName>
        <fullName evidence="2">Zinc finger MYM-type 1-like</fullName>
    </submittedName>
</protein>
<proteinExistence type="predicted"/>
<dbReference type="Proteomes" id="UP001152795">
    <property type="component" value="Unassembled WGS sequence"/>
</dbReference>
<dbReference type="InterPro" id="IPR012337">
    <property type="entry name" value="RNaseH-like_sf"/>
</dbReference>
<comment type="caution">
    <text evidence="2">The sequence shown here is derived from an EMBL/GenBank/DDBJ whole genome shotgun (WGS) entry which is preliminary data.</text>
</comment>
<evidence type="ECO:0000259" key="1">
    <source>
        <dbReference type="Pfam" id="PF05699"/>
    </source>
</evidence>
<dbReference type="SUPFAM" id="SSF53098">
    <property type="entry name" value="Ribonuclease H-like"/>
    <property type="match status" value="1"/>
</dbReference>
<dbReference type="Pfam" id="PF05699">
    <property type="entry name" value="Dimer_Tnp_hAT"/>
    <property type="match status" value="1"/>
</dbReference>
<dbReference type="GO" id="GO:0046983">
    <property type="term" value="F:protein dimerization activity"/>
    <property type="evidence" value="ECO:0007669"/>
    <property type="project" value="InterPro"/>
</dbReference>